<evidence type="ECO:0000313" key="3">
    <source>
        <dbReference type="Proteomes" id="UP000177276"/>
    </source>
</evidence>
<dbReference type="EMBL" id="MHWS01000024">
    <property type="protein sequence ID" value="OHB11675.1"/>
    <property type="molecule type" value="Genomic_DNA"/>
</dbReference>
<evidence type="ECO:0000256" key="1">
    <source>
        <dbReference type="SAM" id="SignalP"/>
    </source>
</evidence>
<keyword evidence="1" id="KW-0732">Signal</keyword>
<feature type="chain" id="PRO_5009584742" evidence="1">
    <location>
        <begin position="17"/>
        <end position="194"/>
    </location>
</feature>
<gene>
    <name evidence="2" type="ORF">A3G46_00150</name>
</gene>
<evidence type="ECO:0000313" key="2">
    <source>
        <dbReference type="EMBL" id="OHB11675.1"/>
    </source>
</evidence>
<organism evidence="2 3">
    <name type="scientific">Candidatus Zambryskibacteria bacterium RIFCSPLOWO2_12_FULL_39_16</name>
    <dbReference type="NCBI Taxonomy" id="1802775"/>
    <lineage>
        <taxon>Bacteria</taxon>
        <taxon>Candidatus Zambryskiibacteriota</taxon>
    </lineage>
</organism>
<accession>A0A1G2UQL4</accession>
<proteinExistence type="predicted"/>
<dbReference type="AlphaFoldDB" id="A0A1G2UQL4"/>
<protein>
    <submittedName>
        <fullName evidence="2">Uncharacterized protein</fullName>
    </submittedName>
</protein>
<sequence>MAILVVILFCVPAAFAANNCATIQGGNITDSASNSITVGYDQWGYNYQAMMFNGLYDNFTRPTVPVTTGDSLQMKWNDAWLSNQDCDSDGKLDRHFGYSSYRGSGAWLTNHQWGTYVDGDGKTQRYTYFVKIVAAPLDAVLAGGVWKTASGIDIGPAIWGEFAIIQEVYTDSGTGDHGLLYKSPASPGLGAYKP</sequence>
<reference evidence="2 3" key="1">
    <citation type="journal article" date="2016" name="Nat. Commun.">
        <title>Thousands of microbial genomes shed light on interconnected biogeochemical processes in an aquifer system.</title>
        <authorList>
            <person name="Anantharaman K."/>
            <person name="Brown C.T."/>
            <person name="Hug L.A."/>
            <person name="Sharon I."/>
            <person name="Castelle C.J."/>
            <person name="Probst A.J."/>
            <person name="Thomas B.C."/>
            <person name="Singh A."/>
            <person name="Wilkins M.J."/>
            <person name="Karaoz U."/>
            <person name="Brodie E.L."/>
            <person name="Williams K.H."/>
            <person name="Hubbard S.S."/>
            <person name="Banfield J.F."/>
        </authorList>
    </citation>
    <scope>NUCLEOTIDE SEQUENCE [LARGE SCALE GENOMIC DNA]</scope>
</reference>
<dbReference type="Proteomes" id="UP000177276">
    <property type="component" value="Unassembled WGS sequence"/>
</dbReference>
<name>A0A1G2UQL4_9BACT</name>
<feature type="signal peptide" evidence="1">
    <location>
        <begin position="1"/>
        <end position="16"/>
    </location>
</feature>
<comment type="caution">
    <text evidence="2">The sequence shown here is derived from an EMBL/GenBank/DDBJ whole genome shotgun (WGS) entry which is preliminary data.</text>
</comment>